<evidence type="ECO:0000313" key="5">
    <source>
        <dbReference type="Proteomes" id="UP001432202"/>
    </source>
</evidence>
<keyword evidence="2" id="KW-1003">Cell membrane</keyword>
<evidence type="ECO:0000256" key="1">
    <source>
        <dbReference type="ARBA" id="ARBA00022679"/>
    </source>
</evidence>
<dbReference type="InterPro" id="IPR044270">
    <property type="entry name" value="AIP_synthase"/>
</dbReference>
<organism evidence="4 5">
    <name type="scientific">Sulfolobus tengchongensis</name>
    <dbReference type="NCBI Taxonomy" id="207809"/>
    <lineage>
        <taxon>Archaea</taxon>
        <taxon>Thermoproteota</taxon>
        <taxon>Thermoprotei</taxon>
        <taxon>Sulfolobales</taxon>
        <taxon>Sulfolobaceae</taxon>
        <taxon>Sulfolobus</taxon>
    </lineage>
</organism>
<dbReference type="EC" id="2.7.8.39" evidence="2"/>
<keyword evidence="2" id="KW-0472">Membrane</keyword>
<dbReference type="EMBL" id="CP146016">
    <property type="protein sequence ID" value="WWQ60222.1"/>
    <property type="molecule type" value="Genomic_DNA"/>
</dbReference>
<comment type="pathway">
    <text evidence="2">Lipid metabolism; phospholipid metabolism.</text>
</comment>
<evidence type="ECO:0000313" key="4">
    <source>
        <dbReference type="EMBL" id="WWQ60222.1"/>
    </source>
</evidence>
<dbReference type="AlphaFoldDB" id="A0AAX4L0H5"/>
<dbReference type="GeneID" id="89337573"/>
<comment type="subcellular location">
    <subcellularLocation>
        <location evidence="2">Cell membrane</location>
        <topology evidence="2">Multi-pass membrane protein</topology>
    </subcellularLocation>
</comment>
<keyword evidence="2" id="KW-1208">Phospholipid metabolism</keyword>
<feature type="binding site" evidence="2">
    <location>
        <position position="67"/>
    </location>
    <ligand>
        <name>Mg(2+)</name>
        <dbReference type="ChEBI" id="CHEBI:18420"/>
        <label>1</label>
    </ligand>
</feature>
<dbReference type="Proteomes" id="UP001432202">
    <property type="component" value="Chromosome"/>
</dbReference>
<dbReference type="GO" id="GO:0005886">
    <property type="term" value="C:plasma membrane"/>
    <property type="evidence" value="ECO:0007669"/>
    <property type="project" value="UniProtKB-SubCell"/>
</dbReference>
<evidence type="ECO:0000256" key="3">
    <source>
        <dbReference type="RuleBase" id="RU003750"/>
    </source>
</evidence>
<dbReference type="GO" id="GO:0016780">
    <property type="term" value="F:phosphotransferase activity, for other substituted phosphate groups"/>
    <property type="evidence" value="ECO:0007669"/>
    <property type="project" value="UniProtKB-UniRule"/>
</dbReference>
<feature type="active site" description="Proton acceptor" evidence="2">
    <location>
        <position position="92"/>
    </location>
</feature>
<keyword evidence="2" id="KW-1133">Transmembrane helix</keyword>
<keyword evidence="5" id="KW-1185">Reference proteome</keyword>
<feature type="binding site" evidence="2">
    <location>
        <position position="92"/>
    </location>
    <ligand>
        <name>Mg(2+)</name>
        <dbReference type="ChEBI" id="CHEBI:18420"/>
        <label>2</label>
    </ligand>
</feature>
<comment type="catalytic activity">
    <reaction evidence="2">
        <text>CDP-2,3-bis-O-(phytanyl)-sn-glycerol + 1D-myo-inositol 3-phosphate = saturated 1-archaetidyl-1D-myo-inositol 3-phosphate + CMP + H(+)</text>
        <dbReference type="Rhea" id="RHEA:36823"/>
        <dbReference type="ChEBI" id="CHEBI:15378"/>
        <dbReference type="ChEBI" id="CHEBI:58401"/>
        <dbReference type="ChEBI" id="CHEBI:60377"/>
        <dbReference type="ChEBI" id="CHEBI:74004"/>
        <dbReference type="ChEBI" id="CHEBI:74006"/>
        <dbReference type="EC" id="2.7.8.39"/>
    </reaction>
</comment>
<comment type="function">
    <text evidence="2">Catalyzes the formation of archaetidylinositol phosphate (AIP) from CDP-archaeol (CDP-ArOH or CDP-2,3-bis-(O-phytanyl)-sn-glycerol) and 1L-myo-inositol 1-phosphate (IP or 1D-myo-inositol 3-phosphate). AIP is a precursor of archaetidyl-myo-inositol (AI), an ether-type inositol phospholipid ubiquitously distributed in archaea membranes and essential for glycolipid biosynthesis in archaea.</text>
</comment>
<dbReference type="Gene3D" id="1.20.120.1760">
    <property type="match status" value="1"/>
</dbReference>
<feature type="binding site" evidence="2">
    <location>
        <position position="70"/>
    </location>
    <ligand>
        <name>Mg(2+)</name>
        <dbReference type="ChEBI" id="CHEBI:18420"/>
        <label>1</label>
    </ligand>
</feature>
<accession>A0AAX4L0H5</accession>
<gene>
    <name evidence="4" type="primary">pgsA</name>
    <name evidence="4" type="ORF">V6M85_12350</name>
</gene>
<proteinExistence type="inferred from homology"/>
<reference evidence="4 5" key="1">
    <citation type="submission" date="2024-02" db="EMBL/GenBank/DDBJ databases">
        <title>STSV induces naive adaptation in Sulfolobus.</title>
        <authorList>
            <person name="Xiang X."/>
            <person name="Song M."/>
        </authorList>
    </citation>
    <scope>NUCLEOTIDE SEQUENCE [LARGE SCALE GENOMIC DNA]</scope>
    <source>
        <strain evidence="4 5">RT2</strain>
    </source>
</reference>
<keyword evidence="2" id="KW-0479">Metal-binding</keyword>
<feature type="binding site" evidence="2">
    <location>
        <position position="88"/>
    </location>
    <ligand>
        <name>Mg(2+)</name>
        <dbReference type="ChEBI" id="CHEBI:18420"/>
        <label>2</label>
    </ligand>
</feature>
<feature type="binding site" evidence="2">
    <location>
        <position position="88"/>
    </location>
    <ligand>
        <name>Mg(2+)</name>
        <dbReference type="ChEBI" id="CHEBI:18420"/>
        <label>1</label>
    </ligand>
</feature>
<sequence>MVVMLTRIRKQVKRIIEPLAETLAGANIRANYITVLGLIFAIIYFLEIMSYNIILGIIFLIISALMDAIDGEVARVSNTVSPFGSFLDSTLDRVEDILYISAFIFLGFSSYLVAIAVGLSLVISYIRAKAESLGLKMEGRGIIERGERIIFVLIILLVYVIVNKIVSVYIFYIFLMLTAITVIQRFYVVYSLLRK</sequence>
<keyword evidence="2" id="KW-0464">Manganese</keyword>
<dbReference type="RefSeq" id="WP_338600647.1">
    <property type="nucleotide sequence ID" value="NZ_CP146016.1"/>
</dbReference>
<dbReference type="NCBIfam" id="NF040950">
    <property type="entry name" value="archin_ph_syn"/>
    <property type="match status" value="1"/>
</dbReference>
<feature type="transmembrane region" description="Helical" evidence="2">
    <location>
        <begin position="97"/>
        <end position="126"/>
    </location>
</feature>
<dbReference type="GO" id="GO:0008654">
    <property type="term" value="P:phospholipid biosynthetic process"/>
    <property type="evidence" value="ECO:0007669"/>
    <property type="project" value="UniProtKB-UniRule"/>
</dbReference>
<dbReference type="InterPro" id="IPR054868">
    <property type="entry name" value="archin_ph_syn"/>
</dbReference>
<comment type="similarity">
    <text evidence="2 3">Belongs to the CDP-alcohol phosphatidyltransferase class-I family.</text>
</comment>
<evidence type="ECO:0000256" key="2">
    <source>
        <dbReference type="HAMAP-Rule" id="MF_02242"/>
    </source>
</evidence>
<dbReference type="GO" id="GO:0000287">
    <property type="term" value="F:magnesium ion binding"/>
    <property type="evidence" value="ECO:0007669"/>
    <property type="project" value="UniProtKB-UniRule"/>
</dbReference>
<keyword evidence="2" id="KW-0460">Magnesium</keyword>
<dbReference type="PROSITE" id="PS00379">
    <property type="entry name" value="CDP_ALCOHOL_P_TRANSF"/>
    <property type="match status" value="1"/>
</dbReference>
<comment type="cofactor">
    <cofactor evidence="2">
        <name>Mn(2+)</name>
        <dbReference type="ChEBI" id="CHEBI:29035"/>
    </cofactor>
    <cofactor evidence="2">
        <name>Mg(2+)</name>
        <dbReference type="ChEBI" id="CHEBI:18420"/>
    </cofactor>
    <text evidence="2">Binds 2 Mg(2+) or Mn(2+) ions per subunit.</text>
</comment>
<keyword evidence="2" id="KW-0812">Transmembrane</keyword>
<dbReference type="InterPro" id="IPR043130">
    <property type="entry name" value="CDP-OH_PTrfase_TM_dom"/>
</dbReference>
<dbReference type="InterPro" id="IPR000462">
    <property type="entry name" value="CDP-OH_P_trans"/>
</dbReference>
<protein>
    <recommendedName>
        <fullName evidence="2">Archaetidylinositol phosphate synthase</fullName>
        <shortName evidence="2">AIP synthase</shortName>
        <ecNumber evidence="2">2.7.8.39</ecNumber>
    </recommendedName>
</protein>
<keyword evidence="1 2" id="KW-0808">Transferase</keyword>
<dbReference type="HAMAP" id="MF_02242">
    <property type="entry name" value="AIP_synthase"/>
    <property type="match status" value="1"/>
</dbReference>
<dbReference type="InterPro" id="IPR048254">
    <property type="entry name" value="CDP_ALCOHOL_P_TRANSF_CS"/>
</dbReference>
<feature type="transmembrane region" description="Helical" evidence="2">
    <location>
        <begin position="146"/>
        <end position="162"/>
    </location>
</feature>
<comment type="caution">
    <text evidence="2">Lacks conserved residue(s) required for the propagation of feature annotation.</text>
</comment>
<dbReference type="Pfam" id="PF01066">
    <property type="entry name" value="CDP-OH_P_transf"/>
    <property type="match status" value="1"/>
</dbReference>
<keyword evidence="2" id="KW-0443">Lipid metabolism</keyword>
<keyword evidence="2" id="KW-0444">Lipid biosynthesis</keyword>
<name>A0AAX4L0H5_9CREN</name>
<feature type="binding site" evidence="2">
    <location>
        <position position="67"/>
    </location>
    <ligand>
        <name>Mg(2+)</name>
        <dbReference type="ChEBI" id="CHEBI:18420"/>
        <label>2</label>
    </ligand>
</feature>